<feature type="compositionally biased region" description="Low complexity" evidence="1">
    <location>
        <begin position="159"/>
        <end position="173"/>
    </location>
</feature>
<evidence type="ECO:0000313" key="3">
    <source>
        <dbReference type="Proteomes" id="UP000095280"/>
    </source>
</evidence>
<dbReference type="Pfam" id="PF20500">
    <property type="entry name" value="DNA-PKcs_N"/>
    <property type="match status" value="2"/>
</dbReference>
<feature type="domain" description="DNA-PKcs N-terminal" evidence="2">
    <location>
        <begin position="2"/>
        <end position="140"/>
    </location>
</feature>
<name>A0A1I8FA12_9PLAT</name>
<dbReference type="AlphaFoldDB" id="A0A1I8FA12"/>
<reference evidence="4" key="1">
    <citation type="submission" date="2016-11" db="UniProtKB">
        <authorList>
            <consortium name="WormBaseParasite"/>
        </authorList>
    </citation>
    <scope>IDENTIFICATION</scope>
</reference>
<dbReference type="Proteomes" id="UP000095280">
    <property type="component" value="Unplaced"/>
</dbReference>
<evidence type="ECO:0000256" key="1">
    <source>
        <dbReference type="SAM" id="MobiDB-lite"/>
    </source>
</evidence>
<evidence type="ECO:0000259" key="2">
    <source>
        <dbReference type="Pfam" id="PF20500"/>
    </source>
</evidence>
<sequence>MHVGMLAFDAFVKSVSTAAFSAASAESATPAQKKLFLFFLQQFRQILDSDGSSWKTVSVAVRGFGYFAEAAKKLLAPPDMRQVYADVVQRAEDLFTAESDSSDERLSNLPSFVESLSNLALHLDELTGVFLSLLARLSVTSLVRTCSHEHPVYQSDTEAGSSPGSASDSAADPVQGDASNSVRKISYKDYLRLWLCLFSLEKEKKLCDYVGIRRAPFPANFSTLSCHLCWRLSNDWICRACRLSDLEPPVTAASEASHHRLLQMKILQAPMTDTLQGMVASTPKDIVIFVNLVDFVDGFYKLLATFVTRARDAGYFNDQPVPVAMEIADTDTMESDNQDSQTDNDEEGQSVVAMENRTQCCCAGLLCFAASLSARCGQLRGDLLAASLRFLLSLPASLLAVDRPDDALAAVRRGLRLGRFWPPLLEAALAALDRWTAAASSAGLSDRVAPVLAGLLAVLLSDGGSGRRLTDAEAEAQRGGADRRSLARQS</sequence>
<organism evidence="3 4">
    <name type="scientific">Macrostomum lignano</name>
    <dbReference type="NCBI Taxonomy" id="282301"/>
    <lineage>
        <taxon>Eukaryota</taxon>
        <taxon>Metazoa</taxon>
        <taxon>Spiralia</taxon>
        <taxon>Lophotrochozoa</taxon>
        <taxon>Platyhelminthes</taxon>
        <taxon>Rhabditophora</taxon>
        <taxon>Macrostomorpha</taxon>
        <taxon>Macrostomida</taxon>
        <taxon>Macrostomidae</taxon>
        <taxon>Macrostomum</taxon>
    </lineage>
</organism>
<proteinExistence type="predicted"/>
<accession>A0A1I8FA12</accession>
<dbReference type="WBParaSite" id="maker-unitig_2655-snap-gene-0.2-mRNA-1">
    <property type="protein sequence ID" value="maker-unitig_2655-snap-gene-0.2-mRNA-1"/>
    <property type="gene ID" value="maker-unitig_2655-snap-gene-0.2"/>
</dbReference>
<keyword evidence="3" id="KW-1185">Reference proteome</keyword>
<protein>
    <submittedName>
        <fullName evidence="4">DUF2428 domain-containing protein</fullName>
    </submittedName>
</protein>
<dbReference type="InterPro" id="IPR046804">
    <property type="entry name" value="DNA-PKcs_N"/>
</dbReference>
<feature type="compositionally biased region" description="Basic and acidic residues" evidence="1">
    <location>
        <begin position="480"/>
        <end position="490"/>
    </location>
</feature>
<feature type="region of interest" description="Disordered" evidence="1">
    <location>
        <begin position="470"/>
        <end position="490"/>
    </location>
</feature>
<feature type="domain" description="DNA-PKcs N-terminal" evidence="2">
    <location>
        <begin position="295"/>
        <end position="446"/>
    </location>
</feature>
<feature type="region of interest" description="Disordered" evidence="1">
    <location>
        <begin position="153"/>
        <end position="177"/>
    </location>
</feature>
<evidence type="ECO:0000313" key="4">
    <source>
        <dbReference type="WBParaSite" id="maker-unitig_2655-snap-gene-0.2-mRNA-1"/>
    </source>
</evidence>